<dbReference type="InterPro" id="IPR001647">
    <property type="entry name" value="HTH_TetR"/>
</dbReference>
<evidence type="ECO:0000256" key="2">
    <source>
        <dbReference type="ARBA" id="ARBA00023125"/>
    </source>
</evidence>
<feature type="DNA-binding region" description="H-T-H motif" evidence="4">
    <location>
        <begin position="32"/>
        <end position="51"/>
    </location>
</feature>
<proteinExistence type="predicted"/>
<dbReference type="RefSeq" id="WP_203897853.1">
    <property type="nucleotide sequence ID" value="NZ_BOPF01000003.1"/>
</dbReference>
<evidence type="ECO:0000256" key="4">
    <source>
        <dbReference type="PROSITE-ProRule" id="PRU00335"/>
    </source>
</evidence>
<dbReference type="InterPro" id="IPR050109">
    <property type="entry name" value="HTH-type_TetR-like_transc_reg"/>
</dbReference>
<evidence type="ECO:0000313" key="7">
    <source>
        <dbReference type="Proteomes" id="UP000619260"/>
    </source>
</evidence>
<dbReference type="Proteomes" id="UP000619260">
    <property type="component" value="Unassembled WGS sequence"/>
</dbReference>
<dbReference type="PROSITE" id="PS50977">
    <property type="entry name" value="HTH_TETR_2"/>
    <property type="match status" value="1"/>
</dbReference>
<dbReference type="Gene3D" id="1.10.10.60">
    <property type="entry name" value="Homeodomain-like"/>
    <property type="match status" value="1"/>
</dbReference>
<dbReference type="PRINTS" id="PR00455">
    <property type="entry name" value="HTHTETR"/>
</dbReference>
<evidence type="ECO:0000256" key="3">
    <source>
        <dbReference type="ARBA" id="ARBA00023163"/>
    </source>
</evidence>
<dbReference type="InterPro" id="IPR023772">
    <property type="entry name" value="DNA-bd_HTH_TetR-type_CS"/>
</dbReference>
<keyword evidence="2 4" id="KW-0238">DNA-binding</keyword>
<sequence length="198" mass="21653">MSVRDRKRARTREALVAAAADLFERRGYERTTVADIAAAADIGTRTFFSYFASKEELLFPETDARLRAALKVIDEREPDEEPATVLLRALRRVGDDSDDLVSPLAALRLRLVLEVPAVRGRALQIQADAQKEIARHLAAAYPDRLDEVTAAALVGAFVGAVQGALQALFDREGRPEDAAMLQDAVRRATAVALAPWTT</sequence>
<dbReference type="GO" id="GO:0000976">
    <property type="term" value="F:transcription cis-regulatory region binding"/>
    <property type="evidence" value="ECO:0007669"/>
    <property type="project" value="TreeGrafter"/>
</dbReference>
<dbReference type="PANTHER" id="PTHR30055:SF238">
    <property type="entry name" value="MYCOFACTOCIN BIOSYNTHESIS TRANSCRIPTIONAL REGULATOR MFTR-RELATED"/>
    <property type="match status" value="1"/>
</dbReference>
<dbReference type="EMBL" id="BOPF01000003">
    <property type="protein sequence ID" value="GIJ44297.1"/>
    <property type="molecule type" value="Genomic_DNA"/>
</dbReference>
<accession>A0A8J3YH29</accession>
<keyword evidence="3" id="KW-0804">Transcription</keyword>
<evidence type="ECO:0000259" key="5">
    <source>
        <dbReference type="PROSITE" id="PS50977"/>
    </source>
</evidence>
<comment type="caution">
    <text evidence="6">The sequence shown here is derived from an EMBL/GenBank/DDBJ whole genome shotgun (WGS) entry which is preliminary data.</text>
</comment>
<keyword evidence="7" id="KW-1185">Reference proteome</keyword>
<name>A0A8J3YH29_9ACTN</name>
<dbReference type="Gene3D" id="1.10.357.10">
    <property type="entry name" value="Tetracycline Repressor, domain 2"/>
    <property type="match status" value="1"/>
</dbReference>
<gene>
    <name evidence="6" type="ORF">Val02_11830</name>
</gene>
<evidence type="ECO:0000256" key="1">
    <source>
        <dbReference type="ARBA" id="ARBA00023015"/>
    </source>
</evidence>
<reference evidence="6" key="1">
    <citation type="submission" date="2021-01" db="EMBL/GenBank/DDBJ databases">
        <title>Whole genome shotgun sequence of Virgisporangium aliadipatigenens NBRC 105644.</title>
        <authorList>
            <person name="Komaki H."/>
            <person name="Tamura T."/>
        </authorList>
    </citation>
    <scope>NUCLEOTIDE SEQUENCE</scope>
    <source>
        <strain evidence="6">NBRC 105644</strain>
    </source>
</reference>
<protein>
    <submittedName>
        <fullName evidence="6">TetR family transcriptional regulator</fullName>
    </submittedName>
</protein>
<dbReference type="InterPro" id="IPR009057">
    <property type="entry name" value="Homeodomain-like_sf"/>
</dbReference>
<dbReference type="GO" id="GO:0003700">
    <property type="term" value="F:DNA-binding transcription factor activity"/>
    <property type="evidence" value="ECO:0007669"/>
    <property type="project" value="TreeGrafter"/>
</dbReference>
<evidence type="ECO:0000313" key="6">
    <source>
        <dbReference type="EMBL" id="GIJ44297.1"/>
    </source>
</evidence>
<keyword evidence="1" id="KW-0805">Transcription regulation</keyword>
<dbReference type="PANTHER" id="PTHR30055">
    <property type="entry name" value="HTH-TYPE TRANSCRIPTIONAL REGULATOR RUTR"/>
    <property type="match status" value="1"/>
</dbReference>
<organism evidence="6 7">
    <name type="scientific">Virgisporangium aliadipatigenens</name>
    <dbReference type="NCBI Taxonomy" id="741659"/>
    <lineage>
        <taxon>Bacteria</taxon>
        <taxon>Bacillati</taxon>
        <taxon>Actinomycetota</taxon>
        <taxon>Actinomycetes</taxon>
        <taxon>Micromonosporales</taxon>
        <taxon>Micromonosporaceae</taxon>
        <taxon>Virgisporangium</taxon>
    </lineage>
</organism>
<dbReference type="PROSITE" id="PS01081">
    <property type="entry name" value="HTH_TETR_1"/>
    <property type="match status" value="1"/>
</dbReference>
<dbReference type="SUPFAM" id="SSF46689">
    <property type="entry name" value="Homeodomain-like"/>
    <property type="match status" value="1"/>
</dbReference>
<dbReference type="Pfam" id="PF00440">
    <property type="entry name" value="TetR_N"/>
    <property type="match status" value="1"/>
</dbReference>
<dbReference type="AlphaFoldDB" id="A0A8J3YH29"/>
<feature type="domain" description="HTH tetR-type" evidence="5">
    <location>
        <begin position="9"/>
        <end position="69"/>
    </location>
</feature>